<evidence type="ECO:0000256" key="18">
    <source>
        <dbReference type="PROSITE-ProRule" id="PRU10052"/>
    </source>
</evidence>
<dbReference type="EC" id="3.2.1.67" evidence="12"/>
<organism evidence="21">
    <name type="scientific">Saccharum spontaneum</name>
    <name type="common">Wild sugarcane</name>
    <dbReference type="NCBI Taxonomy" id="62335"/>
    <lineage>
        <taxon>Eukaryota</taxon>
        <taxon>Viridiplantae</taxon>
        <taxon>Streptophyta</taxon>
        <taxon>Embryophyta</taxon>
        <taxon>Tracheophyta</taxon>
        <taxon>Spermatophyta</taxon>
        <taxon>Magnoliopsida</taxon>
        <taxon>Liliopsida</taxon>
        <taxon>Poales</taxon>
        <taxon>Poaceae</taxon>
        <taxon>PACMAD clade</taxon>
        <taxon>Panicoideae</taxon>
        <taxon>Andropogonodae</taxon>
        <taxon>Andropogoneae</taxon>
        <taxon>Saccharinae</taxon>
        <taxon>Saccharum</taxon>
        <taxon>Saccharum officinarum species complex</taxon>
    </lineage>
</organism>
<dbReference type="InterPro" id="IPR011050">
    <property type="entry name" value="Pectin_lyase_fold/virulence"/>
</dbReference>
<evidence type="ECO:0000256" key="12">
    <source>
        <dbReference type="ARBA" id="ARBA00038933"/>
    </source>
</evidence>
<keyword evidence="7 19" id="KW-0378">Hydrolase</keyword>
<name>A0A678T8U2_SACSP</name>
<gene>
    <name evidence="21" type="ORF">SS32B07_000010</name>
</gene>
<evidence type="ECO:0000256" key="3">
    <source>
        <dbReference type="ARBA" id="ARBA00022512"/>
    </source>
</evidence>
<dbReference type="PANTHER" id="PTHR31375">
    <property type="match status" value="1"/>
</dbReference>
<dbReference type="SMART" id="SM00710">
    <property type="entry name" value="PbH1"/>
    <property type="match status" value="4"/>
</dbReference>
<dbReference type="FunFam" id="2.160.20.10:FF:000004">
    <property type="entry name" value="Pectin lyase-like superfamily protein"/>
    <property type="match status" value="1"/>
</dbReference>
<feature type="active site" evidence="18">
    <location>
        <position position="267"/>
    </location>
</feature>
<dbReference type="GO" id="GO:0005975">
    <property type="term" value="P:carbohydrate metabolic process"/>
    <property type="evidence" value="ECO:0007669"/>
    <property type="project" value="InterPro"/>
</dbReference>
<comment type="function">
    <text evidence="15">May function in depolymerizing pectin during pollen development, germination, and tube growth. Acts as an exo-polygalacturonase.</text>
</comment>
<evidence type="ECO:0000256" key="9">
    <source>
        <dbReference type="ARBA" id="ARBA00023180"/>
    </source>
</evidence>
<evidence type="ECO:0000256" key="19">
    <source>
        <dbReference type="RuleBase" id="RU361169"/>
    </source>
</evidence>
<comment type="subcellular location">
    <subcellularLocation>
        <location evidence="1">Secreted</location>
        <location evidence="1">Cell wall</location>
    </subcellularLocation>
</comment>
<sequence length="418" mass="44814">MARRPLLLLVVVVSLLLSMSAGGAATITVDVKDYGAKGNGVDDDTKPLMAAWKAACGSAGAVTMLLSPGTYYIGPVQFHGPCNASTLTFQLQASHPVALHCTPIHRYGLLRACAAVQGTLKADTDLSRFRNDWIEFGWVTGLTLAGGVIDGQGAAAWPFNECPFRKDCKVLPTSVRFVNSRNTAVRDVTSVNPKFFHIALLQAKDVRMSGLRISAPPDSPNTDGIHIERSAGVSITDARIGTGDDCISIGQGNDGVDVARVRCGPGHGMSVGSLGRYAGEGDVTRVHVRDVVFTGTDNGVRIKTWENSPTKSSAAHMLFENLLMEDVRNPIIIDQKYCPYYNCEHKYVSGVTLQDIQFKNIKGTTTTPVAVMLRCGVPCQGLVLQDVDLKYKGQGGTSAKCENATAKYVGYQFPKPCT</sequence>
<dbReference type="Gene3D" id="2.160.20.10">
    <property type="entry name" value="Single-stranded right-handed beta-helix, Pectin lyase-like"/>
    <property type="match status" value="1"/>
</dbReference>
<evidence type="ECO:0000256" key="10">
    <source>
        <dbReference type="ARBA" id="ARBA00023295"/>
    </source>
</evidence>
<dbReference type="EMBL" id="MH182519">
    <property type="protein sequence ID" value="AWA44788.1"/>
    <property type="molecule type" value="Genomic_DNA"/>
</dbReference>
<protein>
    <recommendedName>
        <fullName evidence="16">Exopolygalacturonase</fullName>
        <ecNumber evidence="12">3.2.1.67</ecNumber>
    </recommendedName>
    <alternativeName>
        <fullName evidence="13">Galacturan 1,4-alpha-galacturonidase</fullName>
    </alternativeName>
    <alternativeName>
        <fullName evidence="17">Pectinase</fullName>
    </alternativeName>
</protein>
<feature type="signal peptide" evidence="20">
    <location>
        <begin position="1"/>
        <end position="23"/>
    </location>
</feature>
<evidence type="ECO:0000256" key="8">
    <source>
        <dbReference type="ARBA" id="ARBA00023157"/>
    </source>
</evidence>
<proteinExistence type="inferred from homology"/>
<dbReference type="SUPFAM" id="SSF51126">
    <property type="entry name" value="Pectin lyase-like"/>
    <property type="match status" value="1"/>
</dbReference>
<dbReference type="GO" id="GO:0047911">
    <property type="term" value="F:galacturan 1,4-alpha-galacturonidase activity"/>
    <property type="evidence" value="ECO:0007669"/>
    <property type="project" value="UniProtKB-EC"/>
</dbReference>
<evidence type="ECO:0000256" key="16">
    <source>
        <dbReference type="ARBA" id="ARBA00068298"/>
    </source>
</evidence>
<evidence type="ECO:0000256" key="6">
    <source>
        <dbReference type="ARBA" id="ARBA00022737"/>
    </source>
</evidence>
<evidence type="ECO:0000313" key="21">
    <source>
        <dbReference type="EMBL" id="AWA44788.1"/>
    </source>
</evidence>
<keyword evidence="5 20" id="KW-0732">Signal</keyword>
<evidence type="ECO:0000256" key="15">
    <source>
        <dbReference type="ARBA" id="ARBA00057651"/>
    </source>
</evidence>
<keyword evidence="6" id="KW-0677">Repeat</keyword>
<evidence type="ECO:0000256" key="1">
    <source>
        <dbReference type="ARBA" id="ARBA00004191"/>
    </source>
</evidence>
<keyword evidence="4" id="KW-0964">Secreted</keyword>
<evidence type="ECO:0000256" key="17">
    <source>
        <dbReference type="ARBA" id="ARBA00083621"/>
    </source>
</evidence>
<dbReference type="InterPro" id="IPR006626">
    <property type="entry name" value="PbH1"/>
</dbReference>
<keyword evidence="11" id="KW-0961">Cell wall biogenesis/degradation</keyword>
<comment type="catalytic activity">
    <reaction evidence="14">
        <text>[(1-&gt;4)-alpha-D-galacturonosyl](n) + H2O = alpha-D-galacturonate + [(1-&gt;4)-alpha-D-galacturonosyl](n-1)</text>
        <dbReference type="Rhea" id="RHEA:14117"/>
        <dbReference type="Rhea" id="RHEA-COMP:14570"/>
        <dbReference type="Rhea" id="RHEA-COMP:14572"/>
        <dbReference type="ChEBI" id="CHEBI:15377"/>
        <dbReference type="ChEBI" id="CHEBI:58658"/>
        <dbReference type="ChEBI" id="CHEBI:140523"/>
        <dbReference type="EC" id="3.2.1.67"/>
    </reaction>
</comment>
<dbReference type="Pfam" id="PF00295">
    <property type="entry name" value="Glyco_hydro_28"/>
    <property type="match status" value="1"/>
</dbReference>
<evidence type="ECO:0000256" key="14">
    <source>
        <dbReference type="ARBA" id="ARBA00048766"/>
    </source>
</evidence>
<dbReference type="GO" id="GO:0071555">
    <property type="term" value="P:cell wall organization"/>
    <property type="evidence" value="ECO:0007669"/>
    <property type="project" value="UniProtKB-KW"/>
</dbReference>
<evidence type="ECO:0000256" key="20">
    <source>
        <dbReference type="SAM" id="SignalP"/>
    </source>
</evidence>
<evidence type="ECO:0000256" key="4">
    <source>
        <dbReference type="ARBA" id="ARBA00022525"/>
    </source>
</evidence>
<dbReference type="AlphaFoldDB" id="A0A678T8U2"/>
<keyword evidence="10 19" id="KW-0326">Glycosidase</keyword>
<dbReference type="InterPro" id="IPR000743">
    <property type="entry name" value="Glyco_hydro_28"/>
</dbReference>
<feature type="chain" id="PRO_5025379971" description="Exopolygalacturonase" evidence="20">
    <location>
        <begin position="24"/>
        <end position="418"/>
    </location>
</feature>
<keyword evidence="9" id="KW-0325">Glycoprotein</keyword>
<dbReference type="PROSITE" id="PS00502">
    <property type="entry name" value="POLYGALACTURONASE"/>
    <property type="match status" value="1"/>
</dbReference>
<evidence type="ECO:0000256" key="11">
    <source>
        <dbReference type="ARBA" id="ARBA00023316"/>
    </source>
</evidence>
<accession>A0A678T8U2</accession>
<evidence type="ECO:0000256" key="13">
    <source>
        <dbReference type="ARBA" id="ARBA00043142"/>
    </source>
</evidence>
<evidence type="ECO:0000256" key="2">
    <source>
        <dbReference type="ARBA" id="ARBA00008834"/>
    </source>
</evidence>
<comment type="similarity">
    <text evidence="2 19">Belongs to the glycosyl hydrolase 28 family.</text>
</comment>
<evidence type="ECO:0000256" key="5">
    <source>
        <dbReference type="ARBA" id="ARBA00022729"/>
    </source>
</evidence>
<reference evidence="21" key="1">
    <citation type="submission" date="2018-04" db="EMBL/GenBank/DDBJ databases">
        <title>Comparative Analysis of Homologous Sequences of Saccharum officinarum and Saccharum spontaneum Reveals Independent Polyploidization Events.</title>
        <authorList>
            <person name="Sharma A."/>
            <person name="Song J."/>
            <person name="Lin Q."/>
            <person name="Singh R."/>
            <person name="Ramos N."/>
            <person name="Wang K."/>
            <person name="Zhang J."/>
            <person name="Ming R."/>
            <person name="Yu Q."/>
        </authorList>
    </citation>
    <scope>NUCLEOTIDE SEQUENCE</scope>
</reference>
<dbReference type="GO" id="GO:0004650">
    <property type="term" value="F:polygalacturonase activity"/>
    <property type="evidence" value="ECO:0007669"/>
    <property type="project" value="InterPro"/>
</dbReference>
<evidence type="ECO:0000256" key="7">
    <source>
        <dbReference type="ARBA" id="ARBA00022801"/>
    </source>
</evidence>
<dbReference type="InterPro" id="IPR012334">
    <property type="entry name" value="Pectin_lyas_fold"/>
</dbReference>
<keyword evidence="3" id="KW-0134">Cell wall</keyword>
<keyword evidence="8" id="KW-1015">Disulfide bond</keyword>